<evidence type="ECO:0000313" key="2">
    <source>
        <dbReference type="Proteomes" id="UP000507470"/>
    </source>
</evidence>
<gene>
    <name evidence="1" type="ORF">MCOR_39676</name>
</gene>
<dbReference type="AlphaFoldDB" id="A0A6J8DBJ4"/>
<name>A0A6J8DBJ4_MYTCO</name>
<protein>
    <submittedName>
        <fullName evidence="1">Uncharacterized protein</fullName>
    </submittedName>
</protein>
<sequence length="232" mass="26801">MVVIYVLVQDEDIGDDNITDTSKYDMSDNTITPECSDTLDGMEDFIACRYCGVFIKHVRGLTEHIQRGCRKKNPIVVPIQLILASASNSVGSDSASLLSCSKFHFEEKVLEKLIRLEHKMELNEKKLKKWEDAFSFKLEKMDEAIKQTETFVKSVPGIQLQEQLRINYSYHEIVERFKIQSKNETKFHGEQIYTLLESLSSKIKEFSVAEKKQENAVESLQNALHQEQNRFN</sequence>
<proteinExistence type="predicted"/>
<keyword evidence="2" id="KW-1185">Reference proteome</keyword>
<dbReference type="Proteomes" id="UP000507470">
    <property type="component" value="Unassembled WGS sequence"/>
</dbReference>
<reference evidence="1 2" key="1">
    <citation type="submission" date="2020-06" db="EMBL/GenBank/DDBJ databases">
        <authorList>
            <person name="Li R."/>
            <person name="Bekaert M."/>
        </authorList>
    </citation>
    <scope>NUCLEOTIDE SEQUENCE [LARGE SCALE GENOMIC DNA]</scope>
    <source>
        <strain evidence="2">wild</strain>
    </source>
</reference>
<dbReference type="EMBL" id="CACVKT020007165">
    <property type="protein sequence ID" value="CAC5406063.1"/>
    <property type="molecule type" value="Genomic_DNA"/>
</dbReference>
<organism evidence="1 2">
    <name type="scientific">Mytilus coruscus</name>
    <name type="common">Sea mussel</name>
    <dbReference type="NCBI Taxonomy" id="42192"/>
    <lineage>
        <taxon>Eukaryota</taxon>
        <taxon>Metazoa</taxon>
        <taxon>Spiralia</taxon>
        <taxon>Lophotrochozoa</taxon>
        <taxon>Mollusca</taxon>
        <taxon>Bivalvia</taxon>
        <taxon>Autobranchia</taxon>
        <taxon>Pteriomorphia</taxon>
        <taxon>Mytilida</taxon>
        <taxon>Mytiloidea</taxon>
        <taxon>Mytilidae</taxon>
        <taxon>Mytilinae</taxon>
        <taxon>Mytilus</taxon>
    </lineage>
</organism>
<accession>A0A6J8DBJ4</accession>
<evidence type="ECO:0000313" key="1">
    <source>
        <dbReference type="EMBL" id="CAC5406063.1"/>
    </source>
</evidence>